<gene>
    <name evidence="2" type="ORF">DP115_06380</name>
</gene>
<organism evidence="2 3">
    <name type="scientific">Brasilonema octagenarum UFV-OR1</name>
    <dbReference type="NCBI Taxonomy" id="417115"/>
    <lineage>
        <taxon>Bacteria</taxon>
        <taxon>Bacillati</taxon>
        <taxon>Cyanobacteriota</taxon>
        <taxon>Cyanophyceae</taxon>
        <taxon>Nostocales</taxon>
        <taxon>Scytonemataceae</taxon>
        <taxon>Brasilonema</taxon>
        <taxon>Octagenarum group</taxon>
    </lineage>
</organism>
<dbReference type="Proteomes" id="UP000762253">
    <property type="component" value="Unassembled WGS sequence"/>
</dbReference>
<sequence>MTEELKTQNTDNLFAIAKQFTLQGKVTDVQSLGSGNINDTFLVSLDSPEEQHFVLQRINTQVFRQPQLIMQNMRTFTEHIHKRLQNASLSRRWEVPRVLLTKDAQDHWRDADGEQRVGRVPRLVDARRAASRRVATANPEGSFWRAISFIEGAQSFDTMHDKSHAQEIGYALGMFHNLISDLPPEKLADTLEGFHITPLYLKQYEEVLAKTSPRQSPEVNYCLQFVSDRTNVAHVLENAKATGNLPLRLMHGDPKINNVMFDTATQQAVSVIDLDTVKPGLVHYDIGDCLRSGCNLAGEETEQWESVSFDTDLCQGILQGYLSVAKAFLTENDYAYIYDAIRLIAFELGLRFFTDYLAGNVYFKVKHSEHNLARALVQFQLTQSIESQETTIRNIIQDMK</sequence>
<dbReference type="InterPro" id="IPR011009">
    <property type="entry name" value="Kinase-like_dom_sf"/>
</dbReference>
<evidence type="ECO:0000313" key="3">
    <source>
        <dbReference type="Proteomes" id="UP000762253"/>
    </source>
</evidence>
<dbReference type="SUPFAM" id="SSF56112">
    <property type="entry name" value="Protein kinase-like (PK-like)"/>
    <property type="match status" value="1"/>
</dbReference>
<dbReference type="EMBL" id="QMEC01000016">
    <property type="protein sequence ID" value="NMF62434.1"/>
    <property type="molecule type" value="Genomic_DNA"/>
</dbReference>
<comment type="caution">
    <text evidence="2">The sequence shown here is derived from an EMBL/GenBank/DDBJ whole genome shotgun (WGS) entry which is preliminary data.</text>
</comment>
<protein>
    <submittedName>
        <fullName evidence="2">Aminoglycoside phosphotransferase</fullName>
    </submittedName>
</protein>
<dbReference type="Gene3D" id="3.90.1200.10">
    <property type="match status" value="1"/>
</dbReference>
<name>A0ABX1M1S0_9CYAN</name>
<reference evidence="2 3" key="1">
    <citation type="submission" date="2018-06" db="EMBL/GenBank/DDBJ databases">
        <title>Comparative genomics of Brasilonema spp. strains.</title>
        <authorList>
            <person name="Alvarenga D.O."/>
            <person name="Fiore M.F."/>
            <person name="Varani A.M."/>
        </authorList>
    </citation>
    <scope>NUCLEOTIDE SEQUENCE [LARGE SCALE GENOMIC DNA]</scope>
    <source>
        <strain evidence="2 3">UFV-OR1</strain>
    </source>
</reference>
<accession>A0ABX1M1S0</accession>
<dbReference type="InterPro" id="IPR002575">
    <property type="entry name" value="Aminoglycoside_PTrfase"/>
</dbReference>
<evidence type="ECO:0000313" key="2">
    <source>
        <dbReference type="EMBL" id="NMF62434.1"/>
    </source>
</evidence>
<dbReference type="Pfam" id="PF01636">
    <property type="entry name" value="APH"/>
    <property type="match status" value="1"/>
</dbReference>
<dbReference type="PANTHER" id="PTHR21064:SF5">
    <property type="entry name" value="SLR1880 PROTEIN"/>
    <property type="match status" value="1"/>
</dbReference>
<dbReference type="PANTHER" id="PTHR21064">
    <property type="entry name" value="AMINOGLYCOSIDE PHOSPHOTRANSFERASE DOMAIN-CONTAINING PROTEIN-RELATED"/>
    <property type="match status" value="1"/>
</dbReference>
<evidence type="ECO:0000259" key="1">
    <source>
        <dbReference type="Pfam" id="PF01636"/>
    </source>
</evidence>
<keyword evidence="3" id="KW-1185">Reference proteome</keyword>
<dbReference type="InterPro" id="IPR050249">
    <property type="entry name" value="Pseudomonas-type_ThrB"/>
</dbReference>
<feature type="domain" description="Aminoglycoside phosphotransferase" evidence="1">
    <location>
        <begin position="29"/>
        <end position="299"/>
    </location>
</feature>
<dbReference type="RefSeq" id="WP_169264033.1">
    <property type="nucleotide sequence ID" value="NZ_QMEC01000016.1"/>
</dbReference>
<proteinExistence type="predicted"/>